<organism evidence="2 3">
    <name type="scientific">Colletotrichum sojae</name>
    <dbReference type="NCBI Taxonomy" id="2175907"/>
    <lineage>
        <taxon>Eukaryota</taxon>
        <taxon>Fungi</taxon>
        <taxon>Dikarya</taxon>
        <taxon>Ascomycota</taxon>
        <taxon>Pezizomycotina</taxon>
        <taxon>Sordariomycetes</taxon>
        <taxon>Hypocreomycetidae</taxon>
        <taxon>Glomerellales</taxon>
        <taxon>Glomerellaceae</taxon>
        <taxon>Colletotrichum</taxon>
        <taxon>Colletotrichum orchidearum species complex</taxon>
    </lineage>
</organism>
<sequence>MCHKVYYIYACNHEEMVIYRCPKSKCRSPGEFYCRHRPDPVYTRLEDDCFDCDELRREMEEHYHRTEARRIQQQQSQSGTQSQTQDSGSQGQDDEYEDPGIEFSGKGKEEALRPLETNKLSNMDCSFEGGFGLTPSDIHDFYFQPR</sequence>
<evidence type="ECO:0000313" key="3">
    <source>
        <dbReference type="Proteomes" id="UP000652219"/>
    </source>
</evidence>
<feature type="compositionally biased region" description="Low complexity" evidence="1">
    <location>
        <begin position="72"/>
        <end position="91"/>
    </location>
</feature>
<dbReference type="AlphaFoldDB" id="A0A8H6N645"/>
<accession>A0A8H6N645</accession>
<dbReference type="EMBL" id="WIGN01000003">
    <property type="protein sequence ID" value="KAF6821028.1"/>
    <property type="molecule type" value="Genomic_DNA"/>
</dbReference>
<gene>
    <name evidence="2" type="ORF">CSOJ01_00463</name>
</gene>
<name>A0A8H6N645_9PEZI</name>
<feature type="region of interest" description="Disordered" evidence="1">
    <location>
        <begin position="62"/>
        <end position="115"/>
    </location>
</feature>
<reference evidence="2 3" key="1">
    <citation type="journal article" date="2020" name="Phytopathology">
        <title>Genome Sequence Resources of Colletotrichum truncatum, C. plurivorum, C. musicola, and C. sojae: Four Species Pathogenic to Soybean (Glycine max).</title>
        <authorList>
            <person name="Rogerio F."/>
            <person name="Boufleur T.R."/>
            <person name="Ciampi-Guillardi M."/>
            <person name="Sukno S.A."/>
            <person name="Thon M.R."/>
            <person name="Massola Junior N.S."/>
            <person name="Baroncelli R."/>
        </authorList>
    </citation>
    <scope>NUCLEOTIDE SEQUENCE [LARGE SCALE GENOMIC DNA]</scope>
    <source>
        <strain evidence="2 3">LFN0009</strain>
    </source>
</reference>
<keyword evidence="3" id="KW-1185">Reference proteome</keyword>
<comment type="caution">
    <text evidence="2">The sequence shown here is derived from an EMBL/GenBank/DDBJ whole genome shotgun (WGS) entry which is preliminary data.</text>
</comment>
<dbReference type="Proteomes" id="UP000652219">
    <property type="component" value="Unassembled WGS sequence"/>
</dbReference>
<evidence type="ECO:0000313" key="2">
    <source>
        <dbReference type="EMBL" id="KAF6821028.1"/>
    </source>
</evidence>
<evidence type="ECO:0000256" key="1">
    <source>
        <dbReference type="SAM" id="MobiDB-lite"/>
    </source>
</evidence>
<proteinExistence type="predicted"/>
<protein>
    <submittedName>
        <fullName evidence="2">Uncharacterized protein</fullName>
    </submittedName>
</protein>